<keyword evidence="2" id="KW-1185">Reference proteome</keyword>
<dbReference type="Proteomes" id="UP000008061">
    <property type="component" value="Segment"/>
</dbReference>
<accession>K4I4E8</accession>
<evidence type="ECO:0000313" key="1">
    <source>
        <dbReference type="EMBL" id="AFU63145.1"/>
    </source>
</evidence>
<evidence type="ECO:0000313" key="2">
    <source>
        <dbReference type="Proteomes" id="UP000008061"/>
    </source>
</evidence>
<protein>
    <submittedName>
        <fullName evidence="1">Uncharacterized protein</fullName>
    </submittedName>
</protein>
<proteinExistence type="predicted"/>
<organism evidence="1 2">
    <name type="scientific">Lactobacillus phage ATCC 8014-B2</name>
    <dbReference type="NCBI Taxonomy" id="1225795"/>
    <lineage>
        <taxon>Viruses</taxon>
        <taxon>Duplodnaviria</taxon>
        <taxon>Heunggongvirae</taxon>
        <taxon>Uroviricota</taxon>
        <taxon>Caudoviricetes</taxon>
        <taxon>Tybeckvirinae</taxon>
        <taxon>Douglaswolinvirus</taxon>
        <taxon>Douglaswolinvirus B2</taxon>
    </lineage>
</organism>
<sequence length="139" mass="16224">MNVNKLAGQLKEEEDLLFESDYKEIIKKLIKSGHTNLLVKCYVNDKPVDVSIYEQIVSNSKLLWSCLEKANDMFHGDIDFIRSGDSDFYNKLIHDKKYRYIDGVSLVNKKSTMRFRRFFINKEVNISVTVLHINISEGK</sequence>
<name>K4I4E8_9CAUD</name>
<reference evidence="1 2" key="1">
    <citation type="journal article" date="2012" name="Appl. Environ. Microbiol.">
        <title>Characterization of Two Virulent Phages of Lactobacillus plantarum.</title>
        <authorList>
            <person name="Briggiler Marco M."/>
            <person name="Garneau J.E."/>
            <person name="Tremblay D."/>
            <person name="Quiberoni A."/>
            <person name="Moineau S."/>
        </authorList>
    </citation>
    <scope>NUCLEOTIDE SEQUENCE [LARGE SCALE GENOMIC DNA]</scope>
</reference>
<dbReference type="EMBL" id="JX486088">
    <property type="protein sequence ID" value="AFU63145.1"/>
    <property type="molecule type" value="Genomic_DNA"/>
</dbReference>
<gene>
    <name evidence="1" type="ORF">8014-B2_0078</name>
</gene>